<comment type="similarity">
    <text evidence="2">Belongs to the outer membrane factor (OMF) (TC 1.B.17) family.</text>
</comment>
<dbReference type="InterPro" id="IPR003423">
    <property type="entry name" value="OMP_efflux"/>
</dbReference>
<accession>A0AAP4LD95</accession>
<evidence type="ECO:0000256" key="10">
    <source>
        <dbReference type="SAM" id="SignalP"/>
    </source>
</evidence>
<proteinExistence type="inferred from homology"/>
<dbReference type="GO" id="GO:0015288">
    <property type="term" value="F:porin activity"/>
    <property type="evidence" value="ECO:0007669"/>
    <property type="project" value="TreeGrafter"/>
</dbReference>
<keyword evidence="12" id="KW-1185">Reference proteome</keyword>
<evidence type="ECO:0000256" key="9">
    <source>
        <dbReference type="SAM" id="MobiDB-lite"/>
    </source>
</evidence>
<evidence type="ECO:0000256" key="5">
    <source>
        <dbReference type="ARBA" id="ARBA00022692"/>
    </source>
</evidence>
<dbReference type="PANTHER" id="PTHR30026:SF22">
    <property type="entry name" value="OUTER MEMBRANE EFFLUX PROTEIN"/>
    <property type="match status" value="1"/>
</dbReference>
<dbReference type="GeneID" id="97184934"/>
<keyword evidence="3" id="KW-0813">Transport</keyword>
<dbReference type="Proteomes" id="UP001223214">
    <property type="component" value="Unassembled WGS sequence"/>
</dbReference>
<gene>
    <name evidence="11" type="ORF">QQF32_23340</name>
</gene>
<comment type="subcellular location">
    <subcellularLocation>
        <location evidence="1">Cell outer membrane</location>
    </subcellularLocation>
</comment>
<evidence type="ECO:0000256" key="6">
    <source>
        <dbReference type="ARBA" id="ARBA00023136"/>
    </source>
</evidence>
<dbReference type="AlphaFoldDB" id="A0AAP4LD95"/>
<dbReference type="Gene3D" id="1.20.1600.10">
    <property type="entry name" value="Outer membrane efflux proteins (OEP)"/>
    <property type="match status" value="1"/>
</dbReference>
<evidence type="ECO:0000256" key="2">
    <source>
        <dbReference type="ARBA" id="ARBA00007613"/>
    </source>
</evidence>
<evidence type="ECO:0000313" key="12">
    <source>
        <dbReference type="Proteomes" id="UP001223214"/>
    </source>
</evidence>
<keyword evidence="6" id="KW-0472">Membrane</keyword>
<feature type="compositionally biased region" description="Polar residues" evidence="9">
    <location>
        <begin position="458"/>
        <end position="473"/>
    </location>
</feature>
<evidence type="ECO:0000256" key="7">
    <source>
        <dbReference type="ARBA" id="ARBA00023237"/>
    </source>
</evidence>
<keyword evidence="8" id="KW-0175">Coiled coil</keyword>
<protein>
    <submittedName>
        <fullName evidence="11">TolC family protein</fullName>
    </submittedName>
</protein>
<sequence>MKKWIVSLCGLFSGIASQPATAESLVQALQQGISRSPSLQYSLSQISASESSVNQARSGWLPNISVSAGQQATGETSDTGDNQYALTVQQNLFDFGRTGDRVDNAKYNKGSQIWKAIDDAETVSSKVAESYFNILKGQHLLQNNIAEMVEHKRILELAVARAEGGVDNQGDVRQVEVRIRGLEASAESIQAQLQAAENEYQILVGAPSGVLEDTDLTFLDREISKDLRELIRVSPQIRALQMEQAAVSSQYQYVRKSWLPQLSVSLSQGKTSIYGANDTQVMFNVTSNVFDGGNTFFQAENAAKQVESARWNVQKSMEDNATNVSESFQQALGYKQEAAIYKVRETQSKQVMSLYNDQYRVNRRSVLDLLNAAQEYYQTIDSQINSMASYQITMLRAVAKLGKINQAFGIHVAIDKDQDIESALNDQPDIVDNQETDSTIPQNIVDSAPPSLPAVTDKVNTSAAMESSGLSVPTTPPVSAVKNQSAASGAIKDIEDPLAMLSP</sequence>
<dbReference type="Pfam" id="PF02321">
    <property type="entry name" value="OEP"/>
    <property type="match status" value="2"/>
</dbReference>
<dbReference type="SUPFAM" id="SSF56954">
    <property type="entry name" value="Outer membrane efflux proteins (OEP)"/>
    <property type="match status" value="1"/>
</dbReference>
<dbReference type="GO" id="GO:1990281">
    <property type="term" value="C:efflux pump complex"/>
    <property type="evidence" value="ECO:0007669"/>
    <property type="project" value="TreeGrafter"/>
</dbReference>
<evidence type="ECO:0000256" key="1">
    <source>
        <dbReference type="ARBA" id="ARBA00004442"/>
    </source>
</evidence>
<feature type="region of interest" description="Disordered" evidence="9">
    <location>
        <begin position="458"/>
        <end position="503"/>
    </location>
</feature>
<evidence type="ECO:0000256" key="4">
    <source>
        <dbReference type="ARBA" id="ARBA00022452"/>
    </source>
</evidence>
<evidence type="ECO:0000313" key="11">
    <source>
        <dbReference type="EMBL" id="MDK9366135.1"/>
    </source>
</evidence>
<feature type="signal peptide" evidence="10">
    <location>
        <begin position="1"/>
        <end position="22"/>
    </location>
</feature>
<dbReference type="GO" id="GO:0015562">
    <property type="term" value="F:efflux transmembrane transporter activity"/>
    <property type="evidence" value="ECO:0007669"/>
    <property type="project" value="InterPro"/>
</dbReference>
<comment type="caution">
    <text evidence="11">The sequence shown here is derived from an EMBL/GenBank/DDBJ whole genome shotgun (WGS) entry which is preliminary data.</text>
</comment>
<feature type="chain" id="PRO_5042908899" evidence="10">
    <location>
        <begin position="23"/>
        <end position="503"/>
    </location>
</feature>
<organism evidence="11 12">
    <name type="scientific">Lelliottia wanjuensis</name>
    <dbReference type="NCBI Taxonomy" id="3050585"/>
    <lineage>
        <taxon>Bacteria</taxon>
        <taxon>Pseudomonadati</taxon>
        <taxon>Pseudomonadota</taxon>
        <taxon>Gammaproteobacteria</taxon>
        <taxon>Enterobacterales</taxon>
        <taxon>Enterobacteriaceae</taxon>
        <taxon>Lelliottia</taxon>
    </lineage>
</organism>
<reference evidence="11 12" key="1">
    <citation type="submission" date="2023-06" db="EMBL/GenBank/DDBJ databases">
        <title>Identification and characterization of antibiotic-resistant Gram-negative bacteria.</title>
        <authorList>
            <person name="Cho G.-S."/>
            <person name="Lee J."/>
            <person name="Tai E."/>
            <person name="Jeong S."/>
            <person name="Kim I."/>
            <person name="Kim B.-E."/>
            <person name="Jeong M.-I."/>
            <person name="Oh K.-K."/>
            <person name="Franz C.M.A.P."/>
        </authorList>
    </citation>
    <scope>NUCLEOTIDE SEQUENCE [LARGE SCALE GENOMIC DNA]</scope>
    <source>
        <strain evidence="11 12">V106_12</strain>
    </source>
</reference>
<evidence type="ECO:0000256" key="8">
    <source>
        <dbReference type="SAM" id="Coils"/>
    </source>
</evidence>
<name>A0AAP4LD95_9ENTR</name>
<feature type="coiled-coil region" evidence="8">
    <location>
        <begin position="172"/>
        <end position="206"/>
    </location>
</feature>
<dbReference type="EMBL" id="JASSOM010000092">
    <property type="protein sequence ID" value="MDK9366135.1"/>
    <property type="molecule type" value="Genomic_DNA"/>
</dbReference>
<keyword evidence="4" id="KW-1134">Transmembrane beta strand</keyword>
<keyword evidence="7" id="KW-0998">Cell outer membrane</keyword>
<dbReference type="InterPro" id="IPR051906">
    <property type="entry name" value="TolC-like"/>
</dbReference>
<keyword evidence="10" id="KW-0732">Signal</keyword>
<keyword evidence="5" id="KW-0812">Transmembrane</keyword>
<evidence type="ECO:0000256" key="3">
    <source>
        <dbReference type="ARBA" id="ARBA00022448"/>
    </source>
</evidence>
<dbReference type="RefSeq" id="WP_285150910.1">
    <property type="nucleotide sequence ID" value="NZ_JASSOM010000092.1"/>
</dbReference>
<dbReference type="PANTHER" id="PTHR30026">
    <property type="entry name" value="OUTER MEMBRANE PROTEIN TOLC"/>
    <property type="match status" value="1"/>
</dbReference>
<dbReference type="GO" id="GO:0009279">
    <property type="term" value="C:cell outer membrane"/>
    <property type="evidence" value="ECO:0007669"/>
    <property type="project" value="UniProtKB-SubCell"/>
</dbReference>